<protein>
    <submittedName>
        <fullName evidence="1">Uncharacterized protein</fullName>
    </submittedName>
</protein>
<comment type="caution">
    <text evidence="1">The sequence shown here is derived from an EMBL/GenBank/DDBJ whole genome shotgun (WGS) entry which is preliminary data.</text>
</comment>
<reference evidence="1" key="1">
    <citation type="submission" date="2018-01" db="EMBL/GenBank/DDBJ databases">
        <authorList>
            <person name="Mao J.F."/>
        </authorList>
    </citation>
    <scope>NUCLEOTIDE SEQUENCE</scope>
    <source>
        <strain evidence="1">Huo1</strain>
        <tissue evidence="1">Leaf</tissue>
    </source>
</reference>
<gene>
    <name evidence="1" type="ORF">SASPL_119987</name>
</gene>
<reference evidence="1" key="2">
    <citation type="submission" date="2020-08" db="EMBL/GenBank/DDBJ databases">
        <title>Plant Genome Project.</title>
        <authorList>
            <person name="Zhang R.-G."/>
        </authorList>
    </citation>
    <scope>NUCLEOTIDE SEQUENCE</scope>
    <source>
        <strain evidence="1">Huo1</strain>
        <tissue evidence="1">Leaf</tissue>
    </source>
</reference>
<organism evidence="1">
    <name type="scientific">Salvia splendens</name>
    <name type="common">Scarlet sage</name>
    <dbReference type="NCBI Taxonomy" id="180675"/>
    <lineage>
        <taxon>Eukaryota</taxon>
        <taxon>Viridiplantae</taxon>
        <taxon>Streptophyta</taxon>
        <taxon>Embryophyta</taxon>
        <taxon>Tracheophyta</taxon>
        <taxon>Spermatophyta</taxon>
        <taxon>Magnoliopsida</taxon>
        <taxon>eudicotyledons</taxon>
        <taxon>Gunneridae</taxon>
        <taxon>Pentapetalae</taxon>
        <taxon>asterids</taxon>
        <taxon>lamiids</taxon>
        <taxon>Lamiales</taxon>
        <taxon>Lamiaceae</taxon>
        <taxon>Nepetoideae</taxon>
        <taxon>Mentheae</taxon>
        <taxon>Salviinae</taxon>
        <taxon>Salvia</taxon>
        <taxon>Salvia subgen. Calosphace</taxon>
        <taxon>core Calosphace</taxon>
    </lineage>
</organism>
<keyword evidence="2" id="KW-1185">Reference proteome</keyword>
<dbReference type="AlphaFoldDB" id="A0A8X8ZVS9"/>
<dbReference type="Proteomes" id="UP000298416">
    <property type="component" value="Unassembled WGS sequence"/>
</dbReference>
<accession>A0A8X8ZVS9</accession>
<name>A0A8X8ZVS9_SALSN</name>
<proteinExistence type="predicted"/>
<evidence type="ECO:0000313" key="1">
    <source>
        <dbReference type="EMBL" id="KAG6417794.1"/>
    </source>
</evidence>
<dbReference type="EMBL" id="PNBA02000007">
    <property type="protein sequence ID" value="KAG6417794.1"/>
    <property type="molecule type" value="Genomic_DNA"/>
</dbReference>
<evidence type="ECO:0000313" key="2">
    <source>
        <dbReference type="Proteomes" id="UP000298416"/>
    </source>
</evidence>
<sequence length="206" mass="23743">MKYSVLSNRHALRRDIKEIQSSPKYGIQDGEMCSVPSVSQFYDIAGRPFFWRDGESMPDCQCVVFHFCNDTNFESAVFSLRMQDSNMANKDSAPVTRAFDSSAEVESVECDWSKHVFPDGDLYYYKCVTCESRHDISGRTLWGSEVFEAQKVPALTCLQELIQRKHSCWNHIWYNVYIYVVSTTSTHLLLVTQKSQVSGWMEKAQL</sequence>